<feature type="coiled-coil region" evidence="1">
    <location>
        <begin position="428"/>
        <end position="462"/>
    </location>
</feature>
<feature type="region of interest" description="Disordered" evidence="2">
    <location>
        <begin position="839"/>
        <end position="866"/>
    </location>
</feature>
<evidence type="ECO:0000313" key="3">
    <source>
        <dbReference type="EMBL" id="ESU39580.1"/>
    </source>
</evidence>
<evidence type="ECO:0000256" key="2">
    <source>
        <dbReference type="SAM" id="MobiDB-lite"/>
    </source>
</evidence>
<organism evidence="3 4">
    <name type="scientific">Giardia intestinalis</name>
    <name type="common">Giardia lamblia</name>
    <dbReference type="NCBI Taxonomy" id="5741"/>
    <lineage>
        <taxon>Eukaryota</taxon>
        <taxon>Metamonada</taxon>
        <taxon>Diplomonadida</taxon>
        <taxon>Hexamitidae</taxon>
        <taxon>Giardiinae</taxon>
        <taxon>Giardia</taxon>
    </lineage>
</organism>
<dbReference type="PANTHER" id="PTHR16275:SF8">
    <property type="entry name" value="COILED-COIL DOMAIN-CONTAINING PROTEIN 40"/>
    <property type="match status" value="1"/>
</dbReference>
<dbReference type="Gene3D" id="1.10.287.1490">
    <property type="match status" value="1"/>
</dbReference>
<feature type="coiled-coil region" evidence="1">
    <location>
        <begin position="580"/>
        <end position="674"/>
    </location>
</feature>
<dbReference type="VEuPathDB" id="GiardiaDB:DHA2_16039"/>
<reference evidence="3 4" key="2">
    <citation type="journal article" date="2013" name="Genome Biol. Evol.">
        <title>Genome sequencing of Giardia lamblia genotypes A2 and B isolates (DH and GS) and comparative analysis with the genomes of genotypes A1 and E (WB and Pig).</title>
        <authorList>
            <person name="Adam R.D."/>
            <person name="Dahlstrom E.W."/>
            <person name="Martens C.A."/>
            <person name="Bruno D.P."/>
            <person name="Barbian K.D."/>
            <person name="Ricklefs S.M."/>
            <person name="Hernandez M.M."/>
            <person name="Narla N.P."/>
            <person name="Patel R.B."/>
            <person name="Porcella S.F."/>
            <person name="Nash T.E."/>
        </authorList>
    </citation>
    <scope>NUCLEOTIDE SEQUENCE [LARGE SCALE GENOMIC DNA]</scope>
    <source>
        <strain evidence="3 4">DH</strain>
    </source>
</reference>
<evidence type="ECO:0000256" key="1">
    <source>
        <dbReference type="SAM" id="Coils"/>
    </source>
</evidence>
<gene>
    <name evidence="3" type="ORF">DHA2_16039</name>
</gene>
<dbReference type="PANTHER" id="PTHR16275">
    <property type="entry name" value="COILED-COIL DOMAIN-CONTAINING PROTEIN 40"/>
    <property type="match status" value="1"/>
</dbReference>
<feature type="coiled-coil region" evidence="1">
    <location>
        <begin position="205"/>
        <end position="278"/>
    </location>
</feature>
<feature type="coiled-coil region" evidence="1">
    <location>
        <begin position="783"/>
        <end position="831"/>
    </location>
</feature>
<keyword evidence="1" id="KW-0175">Coiled coil</keyword>
<proteinExistence type="predicted"/>
<dbReference type="GO" id="GO:0035082">
    <property type="term" value="P:axoneme assembly"/>
    <property type="evidence" value="ECO:0007669"/>
    <property type="project" value="InterPro"/>
</dbReference>
<name>V6TRD9_GIAIN</name>
<sequence>MLIKTDTRDTHSRDGIKHMLDSVTRTCTMALNSGNLNISLMDLDMQPEDVVLLDDNSQMLLAPDHPLLAPIQKRLLDQVTKELNSANETRRELKRIKAQLEKAHEATGVELYTYQRQLSETQSRIEKLEMEHAETVSKRMKMQEASKVVSEQLHDSESQLNILLQMEEKTREDNQAIAMQVIELAAKNEALRSDAAVRKRSVYRAEEQIKALERLKEQQDQYIADLTDELKRLQDEETYLAKQLDTQKATTSQANEILKEAYKQMETIEADIANLRLQWELTLNAIEKRSANIRTIEEEKLSEADSERAALRAGLVNTRKEIQKVRDNILSLNDQTRAKNAVRQFCLAKIDNIRNNQLAKLSIKYDTLNNSLQKASETLRKLEQAIANVVKDSSDLSLKNDGKQQAINTMEGNILVDNAEQTSGNRQLMALNAKLKSLKVSIEKLERDISKTNNEYSKCELDSITAETALETLKNAKYALQKEVAEKDALVSSYEIQINKNSNSIEQRSSAITRLNRKLEEHQRNNPESDNGPLEAMLSNLGKEIGKAIKDVKNSQSMWLKAQTELVLCQKKRDEELALLSLKEDQRDVLSRKLQEIEHEVEGANLKVKAIQREIEHVHEDIKRLNSELGTAINEEEKLNSANYVAETEALSSVEQMETLIRGMETKLTSLKDEKAEAAGCLVEVEEQILLWQRKLAMQTALLENVQKNLHKDNDGELAVLENECHKMYLTLQGLTKLQASLLSQLEQGVNIRGSLAEAGRARMVVAQTKGGNRPALLISREIESLRSDLADKHRKSEELKLKLEEEIHRRTKLSSEVDELSQVYARLSQKLNNFRTHGMVDRDHADPNVPDNMSDFMSDRDVEGL</sequence>
<reference evidence="4" key="1">
    <citation type="submission" date="2012-02" db="EMBL/GenBank/DDBJ databases">
        <title>Genome sequencing of Giardia lamblia Genotypes A2 and B isolates (DH and GS) and comparative analysis with the genomes of Genotypes A1 and E (WB and Pig).</title>
        <authorList>
            <person name="Adam R."/>
            <person name="Dahlstrom E."/>
            <person name="Martens C."/>
            <person name="Bruno D."/>
            <person name="Barbian K."/>
            <person name="Porcella S.F."/>
            <person name="Nash T."/>
        </authorList>
    </citation>
    <scope>NUCLEOTIDE SEQUENCE</scope>
    <source>
        <strain evidence="4">DH</strain>
    </source>
</reference>
<dbReference type="VEuPathDB" id="GiardiaDB:GL50581_4131"/>
<feature type="coiled-coil region" evidence="1">
    <location>
        <begin position="76"/>
        <end position="145"/>
    </location>
</feature>
<dbReference type="VEuPathDB" id="GiardiaDB:GL50803_0016039"/>
<dbReference type="Proteomes" id="UP000018320">
    <property type="component" value="Unassembled WGS sequence"/>
</dbReference>
<accession>V6TRD9</accession>
<dbReference type="AlphaFoldDB" id="V6TRD9"/>
<dbReference type="GO" id="GO:0005737">
    <property type="term" value="C:cytoplasm"/>
    <property type="evidence" value="ECO:0007669"/>
    <property type="project" value="TreeGrafter"/>
</dbReference>
<dbReference type="InterPro" id="IPR037386">
    <property type="entry name" value="CCDC40"/>
</dbReference>
<comment type="caution">
    <text evidence="3">The sequence shown here is derived from an EMBL/GenBank/DDBJ whole genome shotgun (WGS) entry which is preliminary data.</text>
</comment>
<dbReference type="VEuPathDB" id="GiardiaDB:QR46_0053"/>
<evidence type="ECO:0000313" key="4">
    <source>
        <dbReference type="Proteomes" id="UP000018320"/>
    </source>
</evidence>
<feature type="coiled-coil region" evidence="1">
    <location>
        <begin position="315"/>
        <end position="392"/>
    </location>
</feature>
<protein>
    <submittedName>
        <fullName evidence="3">Chromosome segregation protein SMC</fullName>
    </submittedName>
</protein>
<dbReference type="EMBL" id="AHGT01000002">
    <property type="protein sequence ID" value="ESU39580.1"/>
    <property type="molecule type" value="Genomic_DNA"/>
</dbReference>